<sequence>MFRFLQQPYPVNDSALVRSVVQALLVGIFVAFVLIIFQPFGAYNWQHAYKLLILSGYGLVASLTTFLNFYVLMQLFPSLFIEKKWTVWKEIIWNVVPIVLGGFLCTVYGYLIGAMPFTFTQVSYMMSVVFLVGLFPAIIMVLLNYVYLIRKYAVQPPAEQIPHPIENLPKDEVITQNQLIQLVSENEKDKLVVPAHELLFIEASDNYCTVVYVAEGKVNKMLLRSSLSRLESQIHTPQIVRCHRSYIANFQRIQSVSGNAQGYKLHFEHTDYVVPVARSYSAELKPYFVLA</sequence>
<evidence type="ECO:0000256" key="1">
    <source>
        <dbReference type="SAM" id="Phobius"/>
    </source>
</evidence>
<proteinExistence type="predicted"/>
<feature type="domain" description="HTH LytTR-type" evidence="2">
    <location>
        <begin position="192"/>
        <end position="290"/>
    </location>
</feature>
<feature type="transmembrane region" description="Helical" evidence="1">
    <location>
        <begin position="49"/>
        <end position="71"/>
    </location>
</feature>
<dbReference type="PANTHER" id="PTHR37299:SF1">
    <property type="entry name" value="STAGE 0 SPORULATION PROTEIN A HOMOLOG"/>
    <property type="match status" value="1"/>
</dbReference>
<keyword evidence="1" id="KW-1133">Transmembrane helix</keyword>
<dbReference type="PANTHER" id="PTHR37299">
    <property type="entry name" value="TRANSCRIPTIONAL REGULATOR-RELATED"/>
    <property type="match status" value="1"/>
</dbReference>
<feature type="transmembrane region" description="Helical" evidence="1">
    <location>
        <begin position="20"/>
        <end position="37"/>
    </location>
</feature>
<dbReference type="PROSITE" id="PS50930">
    <property type="entry name" value="HTH_LYTTR"/>
    <property type="match status" value="1"/>
</dbReference>
<organism evidence="3 4">
    <name type="scientific">Rhodocytophaga aerolata</name>
    <dbReference type="NCBI Taxonomy" id="455078"/>
    <lineage>
        <taxon>Bacteria</taxon>
        <taxon>Pseudomonadati</taxon>
        <taxon>Bacteroidota</taxon>
        <taxon>Cytophagia</taxon>
        <taxon>Cytophagales</taxon>
        <taxon>Rhodocytophagaceae</taxon>
        <taxon>Rhodocytophaga</taxon>
    </lineage>
</organism>
<gene>
    <name evidence="3" type="ORF">Q0590_30345</name>
</gene>
<evidence type="ECO:0000259" key="2">
    <source>
        <dbReference type="PROSITE" id="PS50930"/>
    </source>
</evidence>
<dbReference type="Proteomes" id="UP001168528">
    <property type="component" value="Unassembled WGS sequence"/>
</dbReference>
<dbReference type="EMBL" id="JAUKPO010000033">
    <property type="protein sequence ID" value="MDO1450612.1"/>
    <property type="molecule type" value="Genomic_DNA"/>
</dbReference>
<dbReference type="SMART" id="SM00850">
    <property type="entry name" value="LytTR"/>
    <property type="match status" value="1"/>
</dbReference>
<dbReference type="Pfam" id="PF04397">
    <property type="entry name" value="LytTR"/>
    <property type="match status" value="1"/>
</dbReference>
<accession>A0ABT8RIV7</accession>
<reference evidence="3" key="1">
    <citation type="submission" date="2023-07" db="EMBL/GenBank/DDBJ databases">
        <title>The genome sequence of Rhodocytophaga aerolata KACC 12507.</title>
        <authorList>
            <person name="Zhang X."/>
        </authorList>
    </citation>
    <scope>NUCLEOTIDE SEQUENCE</scope>
    <source>
        <strain evidence="3">KACC 12507</strain>
    </source>
</reference>
<dbReference type="GO" id="GO:0003677">
    <property type="term" value="F:DNA binding"/>
    <property type="evidence" value="ECO:0007669"/>
    <property type="project" value="UniProtKB-KW"/>
</dbReference>
<dbReference type="Gene3D" id="2.40.50.1020">
    <property type="entry name" value="LytTr DNA-binding domain"/>
    <property type="match status" value="1"/>
</dbReference>
<keyword evidence="3" id="KW-0238">DNA-binding</keyword>
<dbReference type="InterPro" id="IPR046947">
    <property type="entry name" value="LytR-like"/>
</dbReference>
<feature type="transmembrane region" description="Helical" evidence="1">
    <location>
        <begin position="91"/>
        <end position="112"/>
    </location>
</feature>
<dbReference type="InterPro" id="IPR007492">
    <property type="entry name" value="LytTR_DNA-bd_dom"/>
</dbReference>
<name>A0ABT8RIV7_9BACT</name>
<dbReference type="RefSeq" id="WP_302041413.1">
    <property type="nucleotide sequence ID" value="NZ_JAUKPO010000033.1"/>
</dbReference>
<evidence type="ECO:0000313" key="3">
    <source>
        <dbReference type="EMBL" id="MDO1450612.1"/>
    </source>
</evidence>
<protein>
    <submittedName>
        <fullName evidence="3">LytTR family DNA-binding domain-containing protein</fullName>
    </submittedName>
</protein>
<comment type="caution">
    <text evidence="3">The sequence shown here is derived from an EMBL/GenBank/DDBJ whole genome shotgun (WGS) entry which is preliminary data.</text>
</comment>
<keyword evidence="1" id="KW-0472">Membrane</keyword>
<evidence type="ECO:0000313" key="4">
    <source>
        <dbReference type="Proteomes" id="UP001168528"/>
    </source>
</evidence>
<keyword evidence="1" id="KW-0812">Transmembrane</keyword>
<feature type="transmembrane region" description="Helical" evidence="1">
    <location>
        <begin position="124"/>
        <end position="147"/>
    </location>
</feature>
<keyword evidence="4" id="KW-1185">Reference proteome</keyword>